<dbReference type="SUPFAM" id="SSF53098">
    <property type="entry name" value="Ribonuclease H-like"/>
    <property type="match status" value="1"/>
</dbReference>
<name>A0A1W2EYP0_9BACT</name>
<dbReference type="EMBL" id="FWXY01000060">
    <property type="protein sequence ID" value="SMD14827.1"/>
    <property type="molecule type" value="Genomic_DNA"/>
</dbReference>
<dbReference type="InterPro" id="IPR001584">
    <property type="entry name" value="Integrase_cat-core"/>
</dbReference>
<evidence type="ECO:0000313" key="2">
    <source>
        <dbReference type="EMBL" id="SMD14827.1"/>
    </source>
</evidence>
<reference evidence="2 3" key="1">
    <citation type="submission" date="2017-04" db="EMBL/GenBank/DDBJ databases">
        <authorList>
            <person name="Afonso C.L."/>
            <person name="Miller P.J."/>
            <person name="Scott M.A."/>
            <person name="Spackman E."/>
            <person name="Goraichik I."/>
            <person name="Dimitrov K.M."/>
            <person name="Suarez D.L."/>
            <person name="Swayne D.E."/>
        </authorList>
    </citation>
    <scope>NUCLEOTIDE SEQUENCE [LARGE SCALE GENOMIC DNA]</scope>
    <source>
        <strain evidence="2 3">DSM 3385</strain>
    </source>
</reference>
<dbReference type="InterPro" id="IPR012337">
    <property type="entry name" value="RNaseH-like_sf"/>
</dbReference>
<feature type="domain" description="Integrase catalytic" evidence="1">
    <location>
        <begin position="154"/>
        <end position="317"/>
    </location>
</feature>
<organism evidence="2 3">
    <name type="scientific">Desulfocicer vacuolatum DSM 3385</name>
    <dbReference type="NCBI Taxonomy" id="1121400"/>
    <lineage>
        <taxon>Bacteria</taxon>
        <taxon>Pseudomonadati</taxon>
        <taxon>Thermodesulfobacteriota</taxon>
        <taxon>Desulfobacteria</taxon>
        <taxon>Desulfobacterales</taxon>
        <taxon>Desulfobacteraceae</taxon>
        <taxon>Desulfocicer</taxon>
    </lineage>
</organism>
<dbReference type="SUPFAM" id="SSF46689">
    <property type="entry name" value="Homeodomain-like"/>
    <property type="match status" value="1"/>
</dbReference>
<dbReference type="PROSITE" id="PS50994">
    <property type="entry name" value="INTEGRASE"/>
    <property type="match status" value="1"/>
</dbReference>
<dbReference type="RefSeq" id="WP_084072092.1">
    <property type="nucleotide sequence ID" value="NZ_FWXY01000060.1"/>
</dbReference>
<gene>
    <name evidence="2" type="ORF">SAMN02746065_1603</name>
</gene>
<dbReference type="Proteomes" id="UP000192418">
    <property type="component" value="Unassembled WGS sequence"/>
</dbReference>
<dbReference type="InterPro" id="IPR036397">
    <property type="entry name" value="RNaseH_sf"/>
</dbReference>
<dbReference type="PANTHER" id="PTHR35004:SF6">
    <property type="entry name" value="TRANSPOSASE"/>
    <property type="match status" value="1"/>
</dbReference>
<dbReference type="AlphaFoldDB" id="A0A1W2EYP0"/>
<dbReference type="GO" id="GO:0015074">
    <property type="term" value="P:DNA integration"/>
    <property type="evidence" value="ECO:0007669"/>
    <property type="project" value="InterPro"/>
</dbReference>
<proteinExistence type="predicted"/>
<evidence type="ECO:0000259" key="1">
    <source>
        <dbReference type="PROSITE" id="PS50994"/>
    </source>
</evidence>
<dbReference type="GO" id="GO:0003676">
    <property type="term" value="F:nucleic acid binding"/>
    <property type="evidence" value="ECO:0007669"/>
    <property type="project" value="InterPro"/>
</dbReference>
<dbReference type="Pfam" id="PF13565">
    <property type="entry name" value="HTH_32"/>
    <property type="match status" value="1"/>
</dbReference>
<dbReference type="Pfam" id="PF00665">
    <property type="entry name" value="rve"/>
    <property type="match status" value="1"/>
</dbReference>
<dbReference type="STRING" id="1121400.SAMN02746065_1603"/>
<dbReference type="PANTHER" id="PTHR35004">
    <property type="entry name" value="TRANSPOSASE RV3428C-RELATED"/>
    <property type="match status" value="1"/>
</dbReference>
<sequence>MDERQKIDVAVFRYGVIQDFVTGIELEYGKQEQLFQEKCARKWTIPFSNKTSISRSTLKRWVELYRTGGKKLESLYPNDREDKGKPRVLDNDVCMTLLRLRREQPEVSITFIRERIVKERLFSVIPSISTMYRFYHQHDLMQKRMPAEDRRRFEAEHPNDLWQSDVMHGPRVEIKGRQGKSYLIAFIDDHSRLIVYAFFYASENTKAFMHAFEQALLRRGLPRKFYVDNGSAYKSTHLMHITASLAIALIHARPYKPQGKGKIERFFKTVRSQFLPGFTGNTIEDLNKSFAAWLETYNNRKHSATGQKPLQRFADGMECIRQAPADLRDFFRKRVQRKITKDRIIMLDNHLYEGPVELIGKKVDLLFHEGEYDQVELKYAQKSYGTLKPVNVHVNCRIKRDKNSKPVIEVDNPIAQTGGVWGGRS</sequence>
<dbReference type="Gene3D" id="3.30.420.10">
    <property type="entry name" value="Ribonuclease H-like superfamily/Ribonuclease H"/>
    <property type="match status" value="1"/>
</dbReference>
<evidence type="ECO:0000313" key="3">
    <source>
        <dbReference type="Proteomes" id="UP000192418"/>
    </source>
</evidence>
<keyword evidence="3" id="KW-1185">Reference proteome</keyword>
<protein>
    <submittedName>
        <fullName evidence="2">Transposase</fullName>
    </submittedName>
</protein>
<accession>A0A1W2EYP0</accession>
<dbReference type="InterPro" id="IPR009057">
    <property type="entry name" value="Homeodomain-like_sf"/>
</dbReference>